<protein>
    <submittedName>
        <fullName evidence="2">Uncharacterized protein</fullName>
    </submittedName>
</protein>
<evidence type="ECO:0000313" key="3">
    <source>
        <dbReference type="Proteomes" id="UP000485058"/>
    </source>
</evidence>
<dbReference type="Proteomes" id="UP000485058">
    <property type="component" value="Unassembled WGS sequence"/>
</dbReference>
<dbReference type="AlphaFoldDB" id="A0A699ZUT5"/>
<evidence type="ECO:0000313" key="2">
    <source>
        <dbReference type="EMBL" id="GFH24980.1"/>
    </source>
</evidence>
<evidence type="ECO:0000256" key="1">
    <source>
        <dbReference type="SAM" id="MobiDB-lite"/>
    </source>
</evidence>
<feature type="non-terminal residue" evidence="2">
    <location>
        <position position="1"/>
    </location>
</feature>
<keyword evidence="3" id="KW-1185">Reference proteome</keyword>
<feature type="region of interest" description="Disordered" evidence="1">
    <location>
        <begin position="1"/>
        <end position="31"/>
    </location>
</feature>
<accession>A0A699ZUT5</accession>
<name>A0A699ZUT5_HAELA</name>
<sequence>MDLTPEPKVAKRPDGPPKTPQMETPQNGKVPIPILAARSVEAKTSLKQAELERKFNEELAWYKKRVDHLSGELDIARGKRKDLEAELEDIKTRTEAQLKEAREEAEDLKNRGGERGPRAELEAARREVESLRIERASLQARLADSSHASTAFTRQQLEVKERAAAAERAVAAAEKSLAELNAERASWTNQADAASLTEQLGTASAEVASLRAAGVSATTLNNLRAALSRSQRELTDLQTEYSRAVYEMAKAKAEHSEMAGRLNKAKLELSVSAQRLTEARMTYAEVLMAAQLALDA</sequence>
<organism evidence="2 3">
    <name type="scientific">Haematococcus lacustris</name>
    <name type="common">Green alga</name>
    <name type="synonym">Haematococcus pluvialis</name>
    <dbReference type="NCBI Taxonomy" id="44745"/>
    <lineage>
        <taxon>Eukaryota</taxon>
        <taxon>Viridiplantae</taxon>
        <taxon>Chlorophyta</taxon>
        <taxon>core chlorophytes</taxon>
        <taxon>Chlorophyceae</taxon>
        <taxon>CS clade</taxon>
        <taxon>Chlamydomonadales</taxon>
        <taxon>Haematococcaceae</taxon>
        <taxon>Haematococcus</taxon>
    </lineage>
</organism>
<comment type="caution">
    <text evidence="2">The sequence shown here is derived from an EMBL/GenBank/DDBJ whole genome shotgun (WGS) entry which is preliminary data.</text>
</comment>
<proteinExistence type="predicted"/>
<reference evidence="2 3" key="1">
    <citation type="submission" date="2020-02" db="EMBL/GenBank/DDBJ databases">
        <title>Draft genome sequence of Haematococcus lacustris strain NIES-144.</title>
        <authorList>
            <person name="Morimoto D."/>
            <person name="Nakagawa S."/>
            <person name="Yoshida T."/>
            <person name="Sawayama S."/>
        </authorList>
    </citation>
    <scope>NUCLEOTIDE SEQUENCE [LARGE SCALE GENOMIC DNA]</scope>
    <source>
        <strain evidence="2 3">NIES-144</strain>
    </source>
</reference>
<feature type="non-terminal residue" evidence="2">
    <location>
        <position position="296"/>
    </location>
</feature>
<feature type="region of interest" description="Disordered" evidence="1">
    <location>
        <begin position="95"/>
        <end position="121"/>
    </location>
</feature>
<dbReference type="EMBL" id="BLLF01002684">
    <property type="protein sequence ID" value="GFH24980.1"/>
    <property type="molecule type" value="Genomic_DNA"/>
</dbReference>
<gene>
    <name evidence="2" type="ORF">HaLaN_22865</name>
</gene>